<keyword evidence="11" id="KW-1185">Reference proteome</keyword>
<dbReference type="CDD" id="cd01650">
    <property type="entry name" value="RT_nLTR_like"/>
    <property type="match status" value="1"/>
</dbReference>
<dbReference type="Proteomes" id="UP000225706">
    <property type="component" value="Unassembled WGS sequence"/>
</dbReference>
<feature type="compositionally biased region" description="Polar residues" evidence="7">
    <location>
        <begin position="403"/>
        <end position="417"/>
    </location>
</feature>
<dbReference type="GO" id="GO:0016887">
    <property type="term" value="F:ATP hydrolysis activity"/>
    <property type="evidence" value="ECO:0007669"/>
    <property type="project" value="InterPro"/>
</dbReference>
<dbReference type="PANTHER" id="PTHR22605:SF16">
    <property type="entry name" value="E3 UBIQUITIN-PROTEIN LIGASE RNF213"/>
    <property type="match status" value="1"/>
</dbReference>
<accession>A0A2B4RGT3</accession>
<keyword evidence="2" id="KW-0963">Cytoplasm</keyword>
<dbReference type="Pfam" id="PF20173">
    <property type="entry name" value="ZnF_RZ-type"/>
    <property type="match status" value="1"/>
</dbReference>
<feature type="region of interest" description="Disordered" evidence="7">
    <location>
        <begin position="36"/>
        <end position="441"/>
    </location>
</feature>
<evidence type="ECO:0000313" key="10">
    <source>
        <dbReference type="EMBL" id="PFX15557.1"/>
    </source>
</evidence>
<dbReference type="InterPro" id="IPR027417">
    <property type="entry name" value="P-loop_NTPase"/>
</dbReference>
<name>A0A2B4RGT3_STYPI</name>
<feature type="compositionally biased region" description="Basic and acidic residues" evidence="7">
    <location>
        <begin position="242"/>
        <end position="257"/>
    </location>
</feature>
<dbReference type="GO" id="GO:0008270">
    <property type="term" value="F:zinc ion binding"/>
    <property type="evidence" value="ECO:0007669"/>
    <property type="project" value="UniProtKB-KW"/>
</dbReference>
<feature type="compositionally biased region" description="Basic and acidic residues" evidence="7">
    <location>
        <begin position="319"/>
        <end position="330"/>
    </location>
</feature>
<feature type="compositionally biased region" description="Basic and acidic residues" evidence="7">
    <location>
        <begin position="274"/>
        <end position="287"/>
    </location>
</feature>
<evidence type="ECO:0000313" key="11">
    <source>
        <dbReference type="Proteomes" id="UP000225706"/>
    </source>
</evidence>
<keyword evidence="6" id="KW-0391">Immunity</keyword>
<dbReference type="GO" id="GO:0004842">
    <property type="term" value="F:ubiquitin-protein transferase activity"/>
    <property type="evidence" value="ECO:0007669"/>
    <property type="project" value="InterPro"/>
</dbReference>
<comment type="subcellular location">
    <subcellularLocation>
        <location evidence="1">Cytoplasm</location>
    </subcellularLocation>
</comment>
<reference evidence="11" key="1">
    <citation type="journal article" date="2017" name="bioRxiv">
        <title>Comparative analysis of the genomes of Stylophora pistillata and Acropora digitifera provides evidence for extensive differences between species of corals.</title>
        <authorList>
            <person name="Voolstra C.R."/>
            <person name="Li Y."/>
            <person name="Liew Y.J."/>
            <person name="Baumgarten S."/>
            <person name="Zoccola D."/>
            <person name="Flot J.-F."/>
            <person name="Tambutte S."/>
            <person name="Allemand D."/>
            <person name="Aranda M."/>
        </authorList>
    </citation>
    <scope>NUCLEOTIDE SEQUENCE [LARGE SCALE GENOMIC DNA]</scope>
</reference>
<dbReference type="GO" id="GO:0005737">
    <property type="term" value="C:cytoplasm"/>
    <property type="evidence" value="ECO:0007669"/>
    <property type="project" value="UniProtKB-SubCell"/>
</dbReference>
<dbReference type="PROSITE" id="PS50878">
    <property type="entry name" value="RT_POL"/>
    <property type="match status" value="1"/>
</dbReference>
<evidence type="ECO:0000256" key="7">
    <source>
        <dbReference type="SAM" id="MobiDB-lite"/>
    </source>
</evidence>
<evidence type="ECO:0000256" key="1">
    <source>
        <dbReference type="ARBA" id="ARBA00004496"/>
    </source>
</evidence>
<keyword evidence="4" id="KW-0863">Zinc-finger</keyword>
<feature type="compositionally biased region" description="Basic and acidic residues" evidence="7">
    <location>
        <begin position="366"/>
        <end position="389"/>
    </location>
</feature>
<evidence type="ECO:0000256" key="4">
    <source>
        <dbReference type="ARBA" id="ARBA00022771"/>
    </source>
</evidence>
<dbReference type="InterPro" id="IPR046439">
    <property type="entry name" value="ZF_RZ_dom"/>
</dbReference>
<dbReference type="InterPro" id="IPR031248">
    <property type="entry name" value="RNF213"/>
</dbReference>
<dbReference type="STRING" id="50429.A0A2B4RGT3"/>
<dbReference type="PROSITE" id="PS51981">
    <property type="entry name" value="ZF_RZ"/>
    <property type="match status" value="1"/>
</dbReference>
<feature type="compositionally biased region" description="Acidic residues" evidence="7">
    <location>
        <begin position="2990"/>
        <end position="3004"/>
    </location>
</feature>
<sequence length="5685" mass="641273">MQPWIKSMECPNCGSTDLLPRFKCCPECGYRLANGQIIPPKEQKIAPRVTSEQPRGDGTAEKQDTGAGKEEQVKGFGQNEQLSSKDREVDETLSSQQTQPGQPGGNGGFPMVHRPIERNTGPLESQRHSASTPPTPLVTGASSSMGDSGLPYQVGASAPLGGEELSSPDKPRDTQLPALKQERRPSFDNKVGLNEGSSSGDKTQTAMKGETSSGESVRDSADLENGELDTSQTGSDDGASIAEKEVTQSKKSFERAPDTSSNQQQKGKGRGTKKKADPVKSGKDHHPQPSGQSVSSWNVNKNSQNPASLSPNESTTQKVAKDKSASEQGKKGSKISRKTIQLSKSGGGKMDDEKVESTALVQSSAKGKELVVKHPLSDKRNNDDSRESAETTGTRSGHWYQKGKSQTQTDSDLTQRSGKGKNKGGNIDTTSNPPSTSATPTCLKQVEPELGVTVVFHVLLVSNIKMEEECLHIRANGDDLGNFDINCVDLECVGNAERRDKKKLKRFKGQFALSINLAKKGTFYKYAVVKKGDVHYEYLTEFEPRYRGAIVNRFLRIPEKYLKPGEVWQQYDGVCYINGERSWWERVYDCIRNETVGNRTAAVLTYLPKWKGFLVGGAGQEMKATEVFVELQKVVDGLTNSWVKESDSPPEKKQPANFDIKKVFMDLLEPKFKENADILSQSGVRLETKASALVSSLAIVILVEKYKLYLPRKHKLTLLSCLSLEADPTEKKCATYEVVLEEFSEGLRKHAADGIEELCNEIMTPAWEPVKEDWLLAVPLLHFLRGDSKPCEEPDVEGSYHRPEWFGAQNLKIKEFQRSATAINFPDVLLRLTPSFDVDPLLKRTFLDAIPIWELDSIVTSKEFNICDVCVAIVTFCSRDDVPADKRKDVMRCVKQMCSQLEAVQESTCINSNTLGFTISMCTRLVETCLKKWTVRDNLDFICQVIKLLLASICRQRREVDESVDQDRRQENENNAIKALLTSLRTRLRSDLSPDMPYYDGGDALVNELLLWSELLLVADENQGFTTYREFLIDELSSRASRLEEKYLVEIFCEVDMDAFEKGVGELFTNLAFEAVERIINSAKVGVDERVFYVIKNKCNQPDTHSKAGKYGELLSMFLTKSWPKEGKQTHTSFLDRQTVQFLLTWKPMSGFLKFFGNESGRRDILSIAGQERLSQAKLLLDALVRVMSDGSVTVEILLLVQKHETTFLELLKTTSGVEKNDATLSLAHRIEEIKEFRTVRENVGRFIALCDVVPPVDLSHLRSRAQLDVTSYKIRDLCKRLEDNKIEVTFFQLPAAVKEVLPILGRVRESLTFQTLWTKYENKAQTARKNDEGKKPHLNLSDVIEKVWKPAFERWTQNVASVKDGTISLGGVDKLFDGYKNRKKELEGELSFMLKVNTGQTVTNTKGLKKTVEERVAQIQRYQHLDQYSNAADTIWEFKEAMGFTGDFKVVEDLRDQLSVEFKKKPLHSIGESFSKAGQALQCLDFNKAQCFKAVVDSKRLVEWLRSTIKSTQELKVLVDLALISAGESDMETDCISSLHTSCLGFAPLIFDLKESEEQRVNFDQLMNACDPVWKAVETDQMLPRKLCDTSRHLDWLKTVKESHGSVAMTSLVQAKTINSSGVYVVGYLDTTKDPSPEHGKRLSFKDVIRLTVPLKDGSEKDQRKTYSIDELKDLQSKLMLIAGKAEKGKDDVEQFVRNLEGVMRLATAYIDLFESGYINRMNWNQEFHCRKDQVAGECIAKELEEESTFMETCYMKWKKKVSDARKEYRELNFFTTQQLMTLRKEIATVCRSNGLAPSNIQVLTLLESVRPSFTSEHLKSAIERAFKDTDLLENPRGAAELPSVTHVPPEDEMVKRRSMFNNNNYLGTSSSTETRTCQIQPASVKKPKPKETSKIQSFLNAAADDGYSDQIALAALVSLGVDAEEDDLLLWCLEEADEADIEALYEDAKRNPMIAREVFPEEVESTDQDAPAEDFRENESNSDLVLEMSSTPTETIVSTQVVSKDEDNETKISQYLTLLQLGNILRELSVLGIGATARTFPAFFRRGRPNLILVPKDDILATVLALYMHDKTQPLPSHEEVLLCTPDTTTEEIELLWRRAVGDMEGRFYCLVHADVLDFSVSKQAVEILGVVTRGLAGKAGEHYGLVIICSCENEDRSNVVAALDQYRVAAPPCPSPDDLKIYLKDQFHAPPSQDGYVGGSKITWTTAGSLDPEKLSVRVVSSPRGGLGKTLFVRRLTEQLPNLVNNDMVMTNLRRQDCKTFLHVTVPLHGNSTDSSMLVDALLPHAVKANVPLSRIFHLDVSPSMRRGLDTLIFNLLVLGYLCDKMGRVWRRRRTDLYIIEITTTAPLPMGLTREEAAQSQGRQPGKCTMSKRSFYDLLPTIECKTPRTVLCRLADTPDLQDCNPLFDVKEFRNAPFQRVYQYLKLSKEGKSLDNFTFSPGNVDEDRKTCLMLLLSNCGIPDPSWSEIRHFVSFLNSQLRDCEQSFYCDMQLMRSILEGPNVLNLKGFRSFVVRFMIQMSRDFATPSLTEENTVFYAEDDAELERREIEQFQLRRRWESSPHPYLFFNQDHITMTFLGFFINTAGDLVDPQTRQTLEKGLMSKQLRNGLQAQLVDFATNIETSKKEDKIRQLCSVLGVKQEHDPDKAYELTTDNVKKILAIHMRFRCNIPVIVMGETGCVHHDGDGGGVGHLDGDSVCDGSGDAFLDGLGTDDGAAVSPPPPSPSLTTSYELLVVAMIFWWKVTADGGRDSGAVGGKNEVHGGTTYEDIKLKVHQAEELARANQDKNIDTVLFFDEANTTEALTMIKEVMVDRRINGRPIGQGLERLQFIAACNPYRRHTDDMIHKLESAGLGYHVKADESEDRLGHIPLRHLVYRVHALPGSMRPLIWDFGQLEPDVERLYTNQIVNRYIVHEGQLVGDSSTVEAIAEVLAASQRYMREQLDECSFVSLRDVERAMQVMVWFYKHVDTLGRLMRKVTADQRRDEGLDVDEEDEEEEEEEPITPLTRALVLAIGVCYHAKLQGRREDYRTVVARSFKAPCLLPGGHKQILREISSCQKAVLNELELGPNIARNTALSENVFMMVVCIELRIPLFVVGKPGSSKSLAKTVVADNMQGDAARSPVFKTFKQVHMASYQCSPLSTPEGIVATFRQCSKLQEGKNPEKFVSVVVLDEVGLAEDSPLMPLKTLHPLLEDGVTSSDDVIETDEKTQRVAFIGISNWALDPAKMNRGIMLSRGVPSKRELMDSALGICSTDEVVKALILSLISPLAAGYAQLYEEQKNFATLRKCGKEEFFGLRDFYSLIKMVYAIAAKSQQKPRWHQLEHAIRRNFGGLIEGDPVEIFKRYYTETDDDYVAETSTTIRLIEASLGREDVADRENFSENRYLLILTENYAALPIMQQHLLRTTDDAVVIFGSSFPNDQEYTQICRNINRIKVCMETGRTVILLNLDSLYESLYDALNQYYVYFGGQKYVDLGLGTHRVKCRVDDGFKLIVIAEKDEVYNNFPIPLINRLEKHFLVTLTSLTPEQKDLVQKMRTWAGEFAEVPGEGRLGRDFSIGDAFVGFHEDTIPSIVMQVCNEIEREDHLSESDDSEDTWEMKILRRSQMMLLEMATPDAIARLPHTALERRAPHIWNVYFKKQQHSSLAAFMSHVLNLEDSHLDEKRQEGLLIQITTHSRLLCDNDLGDICTLTGFEQSTVDFMTLQRFQTEQQFRASVRTFFEHLGGECSGILMVQCDSGDENFNLIAGARHILLEERTNAPEMLNLSSVEAIHIVLIVQLPRIAGGCRNFVGFQGGKWMSAHIDELRPPGRHTPSIEQLIDRPISELFSGNLNKEDDVMQAVTVAVKLLRNCVQAAACRIDSETESAERSTHRIELLLDLLPDDYQSQEDKESFASVVVRRTHHLLEERELTAANPQGWLQSEALSGTGVQEWGTFRKALLQRVFSVVVPILAEIIALADRDCNLDLVKNDNTWVSRLWLKILADRSISELSYNDMISPGTNSVRERVQVIGSGAGSHRFSCRFPFSFIIKQRVEKLLKDALSVTAHSSATLLDSFRELISNSQVGPPLDELRRLSSAGIQYLMDFVHMVYKPSSDMELELVYEAILSSARELGTLEDEDGNESIDVALVHVAYSRIQHRLKCFETLVKANPDLVPRLREALKGNEPEVLLDVIALHICLEALEPSRELLLSPDTRRTWCDRVLSIRPAVEDMIRKERFEPVTEKCSNYGERSTVILGYCRSMWQRTGAVRLFMEHVTLFAEKDEHVNSANVIRLWKVLGNETDFSSLRSLQAIEKFLIDCSEDVKQRTNEETASELRRRCNAFFMELVSIFCFGDSVSKDLEQEAITLLMCYVIGHQSSQTKDFSPFPDHAIDPTPVVRSFLLQQLLRSSAKLTKLVKEHLGVFLQGARNLKPEPSHVKEVCFLCVQCMEDILISRYQAKVADSKLTVKLKHARKTCEESFKALSAIDEDSAEMSALSLDGVAKGRYVFSLVVEYLYKLFIEGDSSYKDLDAKREVMLLLESARKLCTEVSSSTPQLYLLKQLVRRYGLDCVRTLGGYEELAWILPLEARQQEEDVIQDRFIVHGDHYRAVREGLAKTVISENIQDIVTAITETRLQDVSKNVVLLLVIYREITMANVSPEQTQNLSREVREKLDDFVRNGGHLDETARPFAKELLENKQGGNLRELQIYNGKSPQEHALAEIVIHTVVALQCTGAASLAQPLYALMTDPSIMKDQVQKVLENINPNKSCGWDPGAPPKLLKNVTCGIAPSLMTLYNSCIELGRWPCAWKMGEWTPVFKKGDRQLAKNYRPITSLVTVNKTFEHMLSKQITGHYDPTLYQRMTAYRRHHSCQTTLLRLVEDWKSAVDRKELVYILSTDLSKAFDSLSHSLIVKKLEAYGIGQNSLNLLRSYFDNRLNRVKIKGVTSDWKRMVLGCPQGSSFGPLLWNLFQNDMSFHINNANLSMYADDHQIISHFSIDFLVQNSFLPTMPEDNYIECMKAIAETMSGTGWVGEWYECGSCRYVYFIGKCARPMEKGTCPECKKVLGGKDHDFLGEYRVSEKKDRTKTGHALGEPGSRPTNAEPQRDMPPIVCGLLRIIMHSAMVMGASKYPQATGQLITPSCPSQSVESVGQFIWQHLQRDLDVLSIALGCSVDDAALTVHLALQRMISLNGGKTENVQEMFLQTRESRRSWEKAFCSEILVPVITHFDENLQNASRLLMGDERFGKDPLVRQLYEFDEHVEDLSQGEHKLRFVQFLPDFVRLQRLLMDRFHRRIDRTDAENYTVREFLKNLPKGSVKEEYTNLFQSFKNAWNSCKSFLGDQGRLRVPQDLCNTTMDNDCAIAMVLPSTTGMGVCSTSLTFFLVNVNNESLGAYRSATNQDSPLERVSVSEVTLSHLIAYDPERDLLPLILAHCNYSLEVGQETLVHYDWAALERQLTDRLLRGRPFVEFKEERFAFSRDTRDDAVFTSLSGKIPQESISRVIESQIIVDLRSSLSDVCDVMSSLDIAIGFLASSGGQPERPLKWYLHEVLKLPKDRGLKSPTAEQHCSLSHTLALWRLMALERAKIKSRNKQEPFDQLPDVFKERLSSSEQASLNRVLRKIDMDIFLPQLLQIILLNVKKDGEIISTMSFEEYLDMCLADKGMEQIPGAENIPDSIKMTHLKAVWNSAVQLCDDFHKDRQAV</sequence>
<keyword evidence="3" id="KW-0479">Metal-binding</keyword>
<evidence type="ECO:0000256" key="2">
    <source>
        <dbReference type="ARBA" id="ARBA00022490"/>
    </source>
</evidence>
<feature type="domain" description="RZ-type" evidence="9">
    <location>
        <begin position="4991"/>
        <end position="5069"/>
    </location>
</feature>
<dbReference type="InterPro" id="IPR000477">
    <property type="entry name" value="RT_dom"/>
</dbReference>
<feature type="region of interest" description="Disordered" evidence="7">
    <location>
        <begin position="2985"/>
        <end position="3005"/>
    </location>
</feature>
<gene>
    <name evidence="10" type="primary">Rnf213</name>
    <name evidence="10" type="ORF">AWC38_SpisGene20217</name>
</gene>
<dbReference type="Gene3D" id="3.40.50.300">
    <property type="entry name" value="P-loop containing nucleotide triphosphate hydrolases"/>
    <property type="match status" value="1"/>
</dbReference>
<dbReference type="SUPFAM" id="SSF52540">
    <property type="entry name" value="P-loop containing nucleoside triphosphate hydrolases"/>
    <property type="match status" value="1"/>
</dbReference>
<dbReference type="FunFam" id="3.40.50.300:FF:000491">
    <property type="entry name" value="E3 ubiquitin-protein ligase RNF213"/>
    <property type="match status" value="1"/>
</dbReference>
<evidence type="ECO:0000256" key="5">
    <source>
        <dbReference type="ARBA" id="ARBA00022833"/>
    </source>
</evidence>
<evidence type="ECO:0000259" key="9">
    <source>
        <dbReference type="PROSITE" id="PS51981"/>
    </source>
</evidence>
<evidence type="ECO:0000259" key="8">
    <source>
        <dbReference type="PROSITE" id="PS50878"/>
    </source>
</evidence>
<dbReference type="GO" id="GO:0002376">
    <property type="term" value="P:immune system process"/>
    <property type="evidence" value="ECO:0007669"/>
    <property type="project" value="UniProtKB-KW"/>
</dbReference>
<dbReference type="EMBL" id="LSMT01000636">
    <property type="protein sequence ID" value="PFX15557.1"/>
    <property type="molecule type" value="Genomic_DNA"/>
</dbReference>
<comment type="caution">
    <text evidence="10">The sequence shown here is derived from an EMBL/GenBank/DDBJ whole genome shotgun (WGS) entry which is preliminary data.</text>
</comment>
<feature type="compositionally biased region" description="Polar residues" evidence="7">
    <location>
        <begin position="195"/>
        <end position="215"/>
    </location>
</feature>
<dbReference type="PANTHER" id="PTHR22605">
    <property type="entry name" value="RZ-TYPE DOMAIN-CONTAINING PROTEIN"/>
    <property type="match status" value="1"/>
</dbReference>
<dbReference type="Pfam" id="PF00078">
    <property type="entry name" value="RVT_1"/>
    <property type="match status" value="1"/>
</dbReference>
<evidence type="ECO:0000256" key="6">
    <source>
        <dbReference type="ARBA" id="ARBA00022859"/>
    </source>
</evidence>
<protein>
    <submittedName>
        <fullName evidence="10">E3 ubiquitin-protein ligase RNF213</fullName>
    </submittedName>
</protein>
<feature type="region of interest" description="Disordered" evidence="7">
    <location>
        <begin position="5062"/>
        <end position="5088"/>
    </location>
</feature>
<evidence type="ECO:0000256" key="3">
    <source>
        <dbReference type="ARBA" id="ARBA00022723"/>
    </source>
</evidence>
<feature type="compositionally biased region" description="Polar residues" evidence="7">
    <location>
        <begin position="289"/>
        <end position="318"/>
    </location>
</feature>
<keyword evidence="5" id="KW-0862">Zinc</keyword>
<dbReference type="OrthoDB" id="5979630at2759"/>
<feature type="compositionally biased region" description="Low complexity" evidence="7">
    <location>
        <begin position="429"/>
        <end position="441"/>
    </location>
</feature>
<proteinExistence type="predicted"/>
<organism evidence="10 11">
    <name type="scientific">Stylophora pistillata</name>
    <name type="common">Smooth cauliflower coral</name>
    <dbReference type="NCBI Taxonomy" id="50429"/>
    <lineage>
        <taxon>Eukaryota</taxon>
        <taxon>Metazoa</taxon>
        <taxon>Cnidaria</taxon>
        <taxon>Anthozoa</taxon>
        <taxon>Hexacorallia</taxon>
        <taxon>Scleractinia</taxon>
        <taxon>Astrocoeniina</taxon>
        <taxon>Pocilloporidae</taxon>
        <taxon>Stylophora</taxon>
    </lineage>
</organism>
<feature type="domain" description="Reverse transcriptase" evidence="8">
    <location>
        <begin position="4780"/>
        <end position="5032"/>
    </location>
</feature>
<feature type="compositionally biased region" description="Basic and acidic residues" evidence="7">
    <location>
        <begin position="54"/>
        <end position="73"/>
    </location>
</feature>